<dbReference type="InterPro" id="IPR010259">
    <property type="entry name" value="S8pro/Inhibitor_I9"/>
</dbReference>
<dbReference type="InterPro" id="IPR037045">
    <property type="entry name" value="S8pro/Inhibitor_I9_sf"/>
</dbReference>
<feature type="domain" description="KIB1-4 beta-propeller" evidence="1">
    <location>
        <begin position="80"/>
        <end position="266"/>
    </location>
</feature>
<comment type="caution">
    <text evidence="3">The sequence shown here is derived from an EMBL/GenBank/DDBJ whole genome shotgun (WGS) entry which is preliminary data.</text>
</comment>
<name>A0A834GYG7_RHOSS</name>
<accession>A0A834GYG7</accession>
<dbReference type="PANTHER" id="PTHR33127">
    <property type="entry name" value="TRANSMEMBRANE PROTEIN"/>
    <property type="match status" value="1"/>
</dbReference>
<evidence type="ECO:0000259" key="2">
    <source>
        <dbReference type="Pfam" id="PF05922"/>
    </source>
</evidence>
<organism evidence="3 4">
    <name type="scientific">Rhododendron simsii</name>
    <name type="common">Sims's rhododendron</name>
    <dbReference type="NCBI Taxonomy" id="118357"/>
    <lineage>
        <taxon>Eukaryota</taxon>
        <taxon>Viridiplantae</taxon>
        <taxon>Streptophyta</taxon>
        <taxon>Embryophyta</taxon>
        <taxon>Tracheophyta</taxon>
        <taxon>Spermatophyta</taxon>
        <taxon>Magnoliopsida</taxon>
        <taxon>eudicotyledons</taxon>
        <taxon>Gunneridae</taxon>
        <taxon>Pentapetalae</taxon>
        <taxon>asterids</taxon>
        <taxon>Ericales</taxon>
        <taxon>Ericaceae</taxon>
        <taxon>Ericoideae</taxon>
        <taxon>Rhodoreae</taxon>
        <taxon>Rhododendron</taxon>
    </lineage>
</organism>
<evidence type="ECO:0000259" key="1">
    <source>
        <dbReference type="Pfam" id="PF03478"/>
    </source>
</evidence>
<feature type="domain" description="Inhibitor I9" evidence="2">
    <location>
        <begin position="15"/>
        <end position="58"/>
    </location>
</feature>
<dbReference type="Gene3D" id="3.30.70.80">
    <property type="entry name" value="Peptidase S8 propeptide/proteinase inhibitor I9"/>
    <property type="match status" value="1"/>
</dbReference>
<proteinExistence type="predicted"/>
<sequence length="284" mass="31991">MVHVSPATSDGHQWSARILYTYDIAADGFSVVLSKDEMYTVKKLPGLLSAYGDRQVTVDTTHTFEFLSLNPVTGVRPASDYGEDMIVGMLDSGFEKPAVVFCDPNGGNYAWLKHDSTLVDPHSSNQQLMKFTNAIGFKGKFYALSLQGTLAVIEKIDSHFRITSLGTNRAVPSVHSMHFKEYLIESNGEILLVFLVSRKSIHRVENVEVYRLRFDKLSWVKMESIGDRTLFVGTNWCTSVDASEIGCRLDCIYFSYETADEWWVYDMERGSISPAWKNCDSTTN</sequence>
<dbReference type="Pfam" id="PF05922">
    <property type="entry name" value="Inhibitor_I9"/>
    <property type="match status" value="1"/>
</dbReference>
<dbReference type="EMBL" id="WJXA01000005">
    <property type="protein sequence ID" value="KAF7143446.1"/>
    <property type="molecule type" value="Genomic_DNA"/>
</dbReference>
<evidence type="ECO:0000313" key="3">
    <source>
        <dbReference type="EMBL" id="KAF7143446.1"/>
    </source>
</evidence>
<gene>
    <name evidence="3" type="ORF">RHSIM_Rhsim05G0098900</name>
</gene>
<dbReference type="AlphaFoldDB" id="A0A834GYG7"/>
<dbReference type="InterPro" id="IPR005174">
    <property type="entry name" value="KIB1-4_b-propeller"/>
</dbReference>
<dbReference type="Proteomes" id="UP000626092">
    <property type="component" value="Unassembled WGS sequence"/>
</dbReference>
<protein>
    <recommendedName>
        <fullName evidence="5">DUF295 domain-containing protein</fullName>
    </recommendedName>
</protein>
<dbReference type="Pfam" id="PF03478">
    <property type="entry name" value="Beta-prop_KIB1-4"/>
    <property type="match status" value="1"/>
</dbReference>
<dbReference type="PANTHER" id="PTHR33127:SF69">
    <property type="entry name" value="OS09G0340800 PROTEIN"/>
    <property type="match status" value="1"/>
</dbReference>
<evidence type="ECO:0008006" key="5">
    <source>
        <dbReference type="Google" id="ProtNLM"/>
    </source>
</evidence>
<reference evidence="3" key="1">
    <citation type="submission" date="2019-11" db="EMBL/GenBank/DDBJ databases">
        <authorList>
            <person name="Liu Y."/>
            <person name="Hou J."/>
            <person name="Li T.-Q."/>
            <person name="Guan C.-H."/>
            <person name="Wu X."/>
            <person name="Wu H.-Z."/>
            <person name="Ling F."/>
            <person name="Zhang R."/>
            <person name="Shi X.-G."/>
            <person name="Ren J.-P."/>
            <person name="Chen E.-F."/>
            <person name="Sun J.-M."/>
        </authorList>
    </citation>
    <scope>NUCLEOTIDE SEQUENCE</scope>
    <source>
        <strain evidence="3">Adult_tree_wgs_1</strain>
        <tissue evidence="3">Leaves</tissue>
    </source>
</reference>
<keyword evidence="4" id="KW-1185">Reference proteome</keyword>
<evidence type="ECO:0000313" key="4">
    <source>
        <dbReference type="Proteomes" id="UP000626092"/>
    </source>
</evidence>
<dbReference type="OrthoDB" id="642536at2759"/>